<reference evidence="2" key="1">
    <citation type="journal article" date="2020" name="Nature">
        <title>Giant virus diversity and host interactions through global metagenomics.</title>
        <authorList>
            <person name="Schulz F."/>
            <person name="Roux S."/>
            <person name="Paez-Espino D."/>
            <person name="Jungbluth S."/>
            <person name="Walsh D.A."/>
            <person name="Denef V.J."/>
            <person name="McMahon K.D."/>
            <person name="Konstantinidis K.T."/>
            <person name="Eloe-Fadrosh E.A."/>
            <person name="Kyrpides N.C."/>
            <person name="Woyke T."/>
        </authorList>
    </citation>
    <scope>NUCLEOTIDE SEQUENCE</scope>
    <source>
        <strain evidence="2">GVMAG-M-3300023179-138</strain>
    </source>
</reference>
<evidence type="ECO:0000313" key="2">
    <source>
        <dbReference type="EMBL" id="QHT24277.1"/>
    </source>
</evidence>
<feature type="transmembrane region" description="Helical" evidence="1">
    <location>
        <begin position="113"/>
        <end position="137"/>
    </location>
</feature>
<keyword evidence="1" id="KW-0812">Transmembrane</keyword>
<keyword evidence="1" id="KW-0472">Membrane</keyword>
<protein>
    <submittedName>
        <fullName evidence="2">Uncharacterized protein</fullName>
    </submittedName>
</protein>
<feature type="transmembrane region" description="Helical" evidence="1">
    <location>
        <begin position="73"/>
        <end position="93"/>
    </location>
</feature>
<dbReference type="EMBL" id="MN739743">
    <property type="protein sequence ID" value="QHT24277.1"/>
    <property type="molecule type" value="Genomic_DNA"/>
</dbReference>
<organism evidence="2">
    <name type="scientific">viral metagenome</name>
    <dbReference type="NCBI Taxonomy" id="1070528"/>
    <lineage>
        <taxon>unclassified sequences</taxon>
        <taxon>metagenomes</taxon>
        <taxon>organismal metagenomes</taxon>
    </lineage>
</organism>
<proteinExistence type="predicted"/>
<feature type="transmembrane region" description="Helical" evidence="1">
    <location>
        <begin position="47"/>
        <end position="66"/>
    </location>
</feature>
<evidence type="ECO:0000256" key="1">
    <source>
        <dbReference type="SAM" id="Phobius"/>
    </source>
</evidence>
<sequence length="140" mass="15281">MVRAFWDSFNAQSSTLVPIFLAGIVLIGLNVYTLVTSEQPNEYLELFLALLVSAIPVLFGIIMLPIGVLSRSIWVVLTSILMIVFSPIGLTLMKINNPDAMSFLTILSTAEAMSILVIASTAYSMFYVGAVSFRGLLSKR</sequence>
<accession>A0A6C0E535</accession>
<name>A0A6C0E535_9ZZZZ</name>
<feature type="transmembrane region" description="Helical" evidence="1">
    <location>
        <begin position="16"/>
        <end position="35"/>
    </location>
</feature>
<dbReference type="AlphaFoldDB" id="A0A6C0E535"/>
<keyword evidence="1" id="KW-1133">Transmembrane helix</keyword>